<feature type="compositionally biased region" description="Polar residues" evidence="1">
    <location>
        <begin position="53"/>
        <end position="66"/>
    </location>
</feature>
<dbReference type="Proteomes" id="UP000299102">
    <property type="component" value="Unassembled WGS sequence"/>
</dbReference>
<evidence type="ECO:0000313" key="2">
    <source>
        <dbReference type="EMBL" id="GBP87592.1"/>
    </source>
</evidence>
<feature type="region of interest" description="Disordered" evidence="1">
    <location>
        <begin position="23"/>
        <end position="66"/>
    </location>
</feature>
<proteinExistence type="predicted"/>
<dbReference type="EMBL" id="BGZK01001870">
    <property type="protein sequence ID" value="GBP87592.1"/>
    <property type="molecule type" value="Genomic_DNA"/>
</dbReference>
<protein>
    <submittedName>
        <fullName evidence="2">Uncharacterized protein</fullName>
    </submittedName>
</protein>
<feature type="compositionally biased region" description="Basic and acidic residues" evidence="1">
    <location>
        <begin position="43"/>
        <end position="52"/>
    </location>
</feature>
<comment type="caution">
    <text evidence="2">The sequence shown here is derived from an EMBL/GenBank/DDBJ whole genome shotgun (WGS) entry which is preliminary data.</text>
</comment>
<dbReference type="AlphaFoldDB" id="A0A4C1ZJJ3"/>
<evidence type="ECO:0000313" key="3">
    <source>
        <dbReference type="Proteomes" id="UP000299102"/>
    </source>
</evidence>
<gene>
    <name evidence="2" type="ORF">EVAR_99647_1</name>
</gene>
<evidence type="ECO:0000256" key="1">
    <source>
        <dbReference type="SAM" id="MobiDB-lite"/>
    </source>
</evidence>
<accession>A0A4C1ZJJ3</accession>
<organism evidence="2 3">
    <name type="scientific">Eumeta variegata</name>
    <name type="common">Bagworm moth</name>
    <name type="synonym">Eumeta japonica</name>
    <dbReference type="NCBI Taxonomy" id="151549"/>
    <lineage>
        <taxon>Eukaryota</taxon>
        <taxon>Metazoa</taxon>
        <taxon>Ecdysozoa</taxon>
        <taxon>Arthropoda</taxon>
        <taxon>Hexapoda</taxon>
        <taxon>Insecta</taxon>
        <taxon>Pterygota</taxon>
        <taxon>Neoptera</taxon>
        <taxon>Endopterygota</taxon>
        <taxon>Lepidoptera</taxon>
        <taxon>Glossata</taxon>
        <taxon>Ditrysia</taxon>
        <taxon>Tineoidea</taxon>
        <taxon>Psychidae</taxon>
        <taxon>Oiketicinae</taxon>
        <taxon>Eumeta</taxon>
    </lineage>
</organism>
<reference evidence="2 3" key="1">
    <citation type="journal article" date="2019" name="Commun. Biol.">
        <title>The bagworm genome reveals a unique fibroin gene that provides high tensile strength.</title>
        <authorList>
            <person name="Kono N."/>
            <person name="Nakamura H."/>
            <person name="Ohtoshi R."/>
            <person name="Tomita M."/>
            <person name="Numata K."/>
            <person name="Arakawa K."/>
        </authorList>
    </citation>
    <scope>NUCLEOTIDE SEQUENCE [LARGE SCALE GENOMIC DNA]</scope>
</reference>
<name>A0A4C1ZJJ3_EUMVA</name>
<keyword evidence="3" id="KW-1185">Reference proteome</keyword>
<sequence length="79" mass="8705">MPPSRCLHCRFYISYYDVTVKRSSNGDGTTRKIHTSGGCKTSSADKKSRDVKSPSNGRLRSFEMNTSNGRAGIMESLIA</sequence>